<evidence type="ECO:0000256" key="1">
    <source>
        <dbReference type="SAM" id="Phobius"/>
    </source>
</evidence>
<feature type="chain" id="PRO_5038888360" description="Secreted protein" evidence="2">
    <location>
        <begin position="24"/>
        <end position="394"/>
    </location>
</feature>
<evidence type="ECO:0000256" key="2">
    <source>
        <dbReference type="SAM" id="SignalP"/>
    </source>
</evidence>
<keyword evidence="1" id="KW-1133">Transmembrane helix</keyword>
<proteinExistence type="predicted"/>
<keyword evidence="1" id="KW-0812">Transmembrane</keyword>
<feature type="transmembrane region" description="Helical" evidence="1">
    <location>
        <begin position="201"/>
        <end position="224"/>
    </location>
</feature>
<feature type="transmembrane region" description="Helical" evidence="1">
    <location>
        <begin position="170"/>
        <end position="189"/>
    </location>
</feature>
<keyword evidence="4" id="KW-1185">Reference proteome</keyword>
<gene>
    <name evidence="3" type="ORF">Ate02nite_52340</name>
</gene>
<evidence type="ECO:0008006" key="5">
    <source>
        <dbReference type="Google" id="ProtNLM"/>
    </source>
</evidence>
<dbReference type="EMBL" id="BOMY01000034">
    <property type="protein sequence ID" value="GIF22504.1"/>
    <property type="molecule type" value="Genomic_DNA"/>
</dbReference>
<comment type="caution">
    <text evidence="3">The sequence shown here is derived from an EMBL/GenBank/DDBJ whole genome shotgun (WGS) entry which is preliminary data.</text>
</comment>
<keyword evidence="2" id="KW-0732">Signal</keyword>
<organism evidence="3 4">
    <name type="scientific">Paractinoplanes tereljensis</name>
    <dbReference type="NCBI Taxonomy" id="571912"/>
    <lineage>
        <taxon>Bacteria</taxon>
        <taxon>Bacillati</taxon>
        <taxon>Actinomycetota</taxon>
        <taxon>Actinomycetes</taxon>
        <taxon>Micromonosporales</taxon>
        <taxon>Micromonosporaceae</taxon>
        <taxon>Paractinoplanes</taxon>
    </lineage>
</organism>
<dbReference type="AlphaFoldDB" id="A0A919TUP3"/>
<accession>A0A919TUP3</accession>
<keyword evidence="1" id="KW-0472">Membrane</keyword>
<evidence type="ECO:0000313" key="3">
    <source>
        <dbReference type="EMBL" id="GIF22504.1"/>
    </source>
</evidence>
<feature type="transmembrane region" description="Helical" evidence="1">
    <location>
        <begin position="364"/>
        <end position="386"/>
    </location>
</feature>
<evidence type="ECO:0000313" key="4">
    <source>
        <dbReference type="Proteomes" id="UP000623608"/>
    </source>
</evidence>
<sequence>MLAALIALGLLTGLLAGVTGQQAAAGTTDLGNRAQPLLAEAETIYANLADADTTAAQAFLAGGLEPAALTERYNDDLTRATTALTEAARLTPEGSAAAGSVQAISTGLARYTALVATARADNRQGLPVGSSYLSSASELNRTALLPEAKNLFDLAQREVRDGYTGAAGGWWSGFFALLLVALLGALWLAQRYLSRHTHRTFNVPLLAATVLTLILGLGTATVLLTQNQHLDRAADTGSTPVVQLAEARILALQERGDEALTLAMHGSSDEPEKRWQAANPQLKAALNNSYLPSSTPGSYQEYAAAHEQIRKLDGQDGNYDGAVELAIGTDTTGKFEQVTADLTKALDERKIAFTAEIDKAGRGLTALAILGPLAALAICALAFAGIRTRLEEYR</sequence>
<feature type="signal peptide" evidence="2">
    <location>
        <begin position="1"/>
        <end position="23"/>
    </location>
</feature>
<name>A0A919TUP3_9ACTN</name>
<protein>
    <recommendedName>
        <fullName evidence="5">Secreted protein</fullName>
    </recommendedName>
</protein>
<dbReference type="Proteomes" id="UP000623608">
    <property type="component" value="Unassembled WGS sequence"/>
</dbReference>
<reference evidence="3" key="1">
    <citation type="submission" date="2021-01" db="EMBL/GenBank/DDBJ databases">
        <title>Whole genome shotgun sequence of Actinoplanes tereljensis NBRC 105297.</title>
        <authorList>
            <person name="Komaki H."/>
            <person name="Tamura T."/>
        </authorList>
    </citation>
    <scope>NUCLEOTIDE SEQUENCE</scope>
    <source>
        <strain evidence="3">NBRC 105297</strain>
    </source>
</reference>